<dbReference type="SMART" id="SM01011">
    <property type="entry name" value="AMP_N"/>
    <property type="match status" value="1"/>
</dbReference>
<feature type="domain" description="Aminopeptidase P N-terminal" evidence="14">
    <location>
        <begin position="40"/>
        <end position="171"/>
    </location>
</feature>
<dbReference type="PANTHER" id="PTHR43226:SF3">
    <property type="entry name" value="XAA-PRO AMINOPEPTIDASE AN0832-RELATED"/>
    <property type="match status" value="1"/>
</dbReference>
<dbReference type="CDD" id="cd01087">
    <property type="entry name" value="Prolidase"/>
    <property type="match status" value="1"/>
</dbReference>
<evidence type="ECO:0000256" key="2">
    <source>
        <dbReference type="ARBA" id="ARBA00001936"/>
    </source>
</evidence>
<sequence>MAAQANMEAQGERQICDDLVFVEEFDALSIKYRPTVVEKYPAKLHARSVARRLGVRDGLIYLPGLAERNYEDSDQPPPFRQRRYFYYLSGVNAPGYVVTYDIHTDKLSLWIPPQRDARSAIFNGLVPSVEEVKAKYDVDYVERVTKLDDYLTFYAHHNLGYIYVLHDYQAPRGIKSDVTYKDGSSSRLDSSPFDSKKLINAMDSSRAIKSQFELKLIRKACAITAVAHTNVLRGISRFSNEAEIEAVFTATCIASNAKHQSYGIIAAAGPNASTLHYIENNTPLKGQQLVCLDAGSEWKCYASDVTRTFPISGSYTPEAKDIYDLVAMMQEECIAMVVPGANFRSIHLHAHKVALAGLIQLGLLHKGTAAEIYASGATTAFFPHGLGHFLGLECHDVGQESSASALYGFRDLPESWTSAFGEMLRTSLRSTSVYSLEPNMVITVEPGIYFNRYALEEVHLKNDKYGKYINKDLLAKYYPVGGVRIEDDILVTEKGNENLTTAPKGDEALKIINESREKREVKKEAPVEKKKGWIW</sequence>
<keyword evidence="6" id="KW-0031">Aminopeptidase</keyword>
<keyword evidence="11" id="KW-0464">Manganese</keyword>
<comment type="caution">
    <text evidence="15">The sequence shown here is derived from an EMBL/GenBank/DDBJ whole genome shotgun (WGS) entry which is preliminary data.</text>
</comment>
<dbReference type="InterPro" id="IPR000994">
    <property type="entry name" value="Pept_M24"/>
</dbReference>
<evidence type="ECO:0000256" key="3">
    <source>
        <dbReference type="ARBA" id="ARBA00002443"/>
    </source>
</evidence>
<comment type="similarity">
    <text evidence="4">Belongs to the peptidase M24B family.</text>
</comment>
<evidence type="ECO:0000256" key="11">
    <source>
        <dbReference type="ARBA" id="ARBA00023211"/>
    </source>
</evidence>
<dbReference type="InterPro" id="IPR007865">
    <property type="entry name" value="Aminopep_P_N"/>
</dbReference>
<evidence type="ECO:0000256" key="4">
    <source>
        <dbReference type="ARBA" id="ARBA00008766"/>
    </source>
</evidence>
<evidence type="ECO:0000313" key="15">
    <source>
        <dbReference type="EMBL" id="KAL3419360.1"/>
    </source>
</evidence>
<dbReference type="InterPro" id="IPR052433">
    <property type="entry name" value="X-Pro_dipept-like"/>
</dbReference>
<keyword evidence="8" id="KW-0479">Metal-binding</keyword>
<evidence type="ECO:0000256" key="5">
    <source>
        <dbReference type="ARBA" id="ARBA00012574"/>
    </source>
</evidence>
<comment type="catalytic activity">
    <reaction evidence="1">
        <text>Release of any N-terminal amino acid, including proline, that is linked to proline, even from a dipeptide or tripeptide.</text>
        <dbReference type="EC" id="3.4.11.9"/>
    </reaction>
</comment>
<evidence type="ECO:0000256" key="9">
    <source>
        <dbReference type="ARBA" id="ARBA00022801"/>
    </source>
</evidence>
<dbReference type="SUPFAM" id="SSF53092">
    <property type="entry name" value="Creatinase/prolidase N-terminal domain"/>
    <property type="match status" value="1"/>
</dbReference>
<dbReference type="Gene3D" id="3.40.350.10">
    <property type="entry name" value="Creatinase/prolidase N-terminal domain"/>
    <property type="match status" value="1"/>
</dbReference>
<protein>
    <recommendedName>
        <fullName evidence="5">Xaa-Pro aminopeptidase</fullName>
        <ecNumber evidence="5">3.4.11.9</ecNumber>
    </recommendedName>
    <alternativeName>
        <fullName evidence="12">Aminoacylproline aminopeptidase</fullName>
    </alternativeName>
    <alternativeName>
        <fullName evidence="13">Prolidase</fullName>
    </alternativeName>
</protein>
<dbReference type="PANTHER" id="PTHR43226">
    <property type="entry name" value="XAA-PRO AMINOPEPTIDASE 3"/>
    <property type="match status" value="1"/>
</dbReference>
<accession>A0ABR4P7S8</accession>
<evidence type="ECO:0000256" key="10">
    <source>
        <dbReference type="ARBA" id="ARBA00023049"/>
    </source>
</evidence>
<keyword evidence="16" id="KW-1185">Reference proteome</keyword>
<dbReference type="InterPro" id="IPR029149">
    <property type="entry name" value="Creatin/AminoP/Spt16_N"/>
</dbReference>
<proteinExistence type="inferred from homology"/>
<dbReference type="SUPFAM" id="SSF55920">
    <property type="entry name" value="Creatinase/aminopeptidase"/>
    <property type="match status" value="1"/>
</dbReference>
<organism evidence="15 16">
    <name type="scientific">Phlyctema vagabunda</name>
    <dbReference type="NCBI Taxonomy" id="108571"/>
    <lineage>
        <taxon>Eukaryota</taxon>
        <taxon>Fungi</taxon>
        <taxon>Dikarya</taxon>
        <taxon>Ascomycota</taxon>
        <taxon>Pezizomycotina</taxon>
        <taxon>Leotiomycetes</taxon>
        <taxon>Helotiales</taxon>
        <taxon>Dermateaceae</taxon>
        <taxon>Phlyctema</taxon>
    </lineage>
</organism>
<dbReference type="EMBL" id="JBFCZG010000008">
    <property type="protein sequence ID" value="KAL3419360.1"/>
    <property type="molecule type" value="Genomic_DNA"/>
</dbReference>
<evidence type="ECO:0000256" key="13">
    <source>
        <dbReference type="ARBA" id="ARBA00032413"/>
    </source>
</evidence>
<evidence type="ECO:0000256" key="8">
    <source>
        <dbReference type="ARBA" id="ARBA00022723"/>
    </source>
</evidence>
<dbReference type="Pfam" id="PF00557">
    <property type="entry name" value="Peptidase_M24"/>
    <property type="match status" value="1"/>
</dbReference>
<reference evidence="15 16" key="1">
    <citation type="submission" date="2024-06" db="EMBL/GenBank/DDBJ databases">
        <title>Complete genome of Phlyctema vagabunda strain 19-DSS-EL-015.</title>
        <authorList>
            <person name="Fiorenzani C."/>
        </authorList>
    </citation>
    <scope>NUCLEOTIDE SEQUENCE [LARGE SCALE GENOMIC DNA]</scope>
    <source>
        <strain evidence="15 16">19-DSS-EL-015</strain>
    </source>
</reference>
<evidence type="ECO:0000256" key="6">
    <source>
        <dbReference type="ARBA" id="ARBA00022438"/>
    </source>
</evidence>
<keyword evidence="7" id="KW-0645">Protease</keyword>
<keyword evidence="10" id="KW-0482">Metalloprotease</keyword>
<dbReference type="InterPro" id="IPR036005">
    <property type="entry name" value="Creatinase/aminopeptidase-like"/>
</dbReference>
<gene>
    <name evidence="15" type="ORF">PVAG01_09582</name>
</gene>
<comment type="cofactor">
    <cofactor evidence="2">
        <name>Mn(2+)</name>
        <dbReference type="ChEBI" id="CHEBI:29035"/>
    </cofactor>
</comment>
<evidence type="ECO:0000256" key="1">
    <source>
        <dbReference type="ARBA" id="ARBA00001424"/>
    </source>
</evidence>
<dbReference type="EC" id="3.4.11.9" evidence="5"/>
<keyword evidence="9" id="KW-0378">Hydrolase</keyword>
<dbReference type="Proteomes" id="UP001629113">
    <property type="component" value="Unassembled WGS sequence"/>
</dbReference>
<evidence type="ECO:0000256" key="12">
    <source>
        <dbReference type="ARBA" id="ARBA00030849"/>
    </source>
</evidence>
<comment type="function">
    <text evidence="3">Catalyzes the removal of a penultimate prolyl residue from the N-termini of peptides.</text>
</comment>
<evidence type="ECO:0000259" key="14">
    <source>
        <dbReference type="SMART" id="SM01011"/>
    </source>
</evidence>
<evidence type="ECO:0000313" key="16">
    <source>
        <dbReference type="Proteomes" id="UP001629113"/>
    </source>
</evidence>
<evidence type="ECO:0000256" key="7">
    <source>
        <dbReference type="ARBA" id="ARBA00022670"/>
    </source>
</evidence>
<name>A0ABR4P7S8_9HELO</name>
<dbReference type="Pfam" id="PF05195">
    <property type="entry name" value="AMP_N"/>
    <property type="match status" value="1"/>
</dbReference>
<dbReference type="Gene3D" id="3.90.230.10">
    <property type="entry name" value="Creatinase/methionine aminopeptidase superfamily"/>
    <property type="match status" value="1"/>
</dbReference>